<dbReference type="EMBL" id="JBDFQZ010000001">
    <property type="protein sequence ID" value="KAK9755175.1"/>
    <property type="molecule type" value="Genomic_DNA"/>
</dbReference>
<evidence type="ECO:0000256" key="2">
    <source>
        <dbReference type="ARBA" id="ARBA00005982"/>
    </source>
</evidence>
<feature type="transmembrane region" description="Helical" evidence="6">
    <location>
        <begin position="216"/>
        <end position="235"/>
    </location>
</feature>
<feature type="transmembrane region" description="Helical" evidence="6">
    <location>
        <begin position="450"/>
        <end position="474"/>
    </location>
</feature>
<dbReference type="AlphaFoldDB" id="A0AAW1N514"/>
<sequence length="576" mass="64293">MKSSQLLSDVEESPYINGTESSALRTRNHQGRGGWVTFPFIIGTVMGLSLAAGGWYANITVYAIQKYNVQHISAAQIHNVVGGCVNFFPIVGAMLADTFFGSYWVVLVAALASLLGGVMFTLSAAIPHLRPLSCNNRSTQVCQTPSSTQYAFLYVTLAFAIIGLGGTRFVLGTIGADQYDRMEHQRVYFNWFIFAFEFGWVIAFTVLVYVQDNVSWTVGYGISVAASAFAIILFLSGSRFYRRVMPQGSPFSSIARVFIASFRNAKLSMEDHEYFYESTMSMSKGATPSSSLRFFNKAALVKIGNVEPQLPPKKSWSLCTVDEVEDFKKMMKALTIWGAGLLESTIYAVSSSLITIQALVMDRHLGPHFEIPAGSVFVFTLIWASFLLTVLDRFLYPLSEKVLQRSLTPLQRIGIGYFFNMSGMVAYAIIERKRLTLIANNSLIERHAVAPMSVLWLVLPLSLLGSGTAFYFPAEVEFYYQEFPKSLRTTSNAMTSLRLAVGYYLSTAIVDVVRKNTMWLPNDINKGRVDQLYWLVSIIGAVNFVIFVIVAKLYEYNNHGISDDLIFDSQFMDLHD</sequence>
<feature type="transmembrane region" description="Helical" evidence="6">
    <location>
        <begin position="188"/>
        <end position="210"/>
    </location>
</feature>
<evidence type="ECO:0000256" key="4">
    <source>
        <dbReference type="ARBA" id="ARBA00022989"/>
    </source>
</evidence>
<keyword evidence="8" id="KW-1185">Reference proteome</keyword>
<dbReference type="PANTHER" id="PTHR11654">
    <property type="entry name" value="OLIGOPEPTIDE TRANSPORTER-RELATED"/>
    <property type="match status" value="1"/>
</dbReference>
<protein>
    <submittedName>
        <fullName evidence="7">Uncharacterized protein</fullName>
    </submittedName>
</protein>
<feature type="transmembrane region" description="Helical" evidence="6">
    <location>
        <begin position="35"/>
        <end position="57"/>
    </location>
</feature>
<accession>A0AAW1N514</accession>
<feature type="transmembrane region" description="Helical" evidence="6">
    <location>
        <begin position="412"/>
        <end position="430"/>
    </location>
</feature>
<dbReference type="InterPro" id="IPR036259">
    <property type="entry name" value="MFS_trans_sf"/>
</dbReference>
<dbReference type="SUPFAM" id="SSF103473">
    <property type="entry name" value="MFS general substrate transporter"/>
    <property type="match status" value="1"/>
</dbReference>
<feature type="transmembrane region" description="Helical" evidence="6">
    <location>
        <begin position="77"/>
        <end position="96"/>
    </location>
</feature>
<dbReference type="EMBL" id="JBDFQZ010000001">
    <property type="protein sequence ID" value="KAK9755176.1"/>
    <property type="molecule type" value="Genomic_DNA"/>
</dbReference>
<dbReference type="Gene3D" id="1.20.1250.20">
    <property type="entry name" value="MFS general substrate transporter like domains"/>
    <property type="match status" value="1"/>
</dbReference>
<feature type="transmembrane region" description="Helical" evidence="6">
    <location>
        <begin position="371"/>
        <end position="391"/>
    </location>
</feature>
<proteinExistence type="inferred from homology"/>
<reference evidence="7 8" key="1">
    <citation type="submission" date="2024-03" db="EMBL/GenBank/DDBJ databases">
        <title>WGS assembly of Saponaria officinalis var. Norfolk2.</title>
        <authorList>
            <person name="Jenkins J."/>
            <person name="Shu S."/>
            <person name="Grimwood J."/>
            <person name="Barry K."/>
            <person name="Goodstein D."/>
            <person name="Schmutz J."/>
            <person name="Leebens-Mack J."/>
            <person name="Osbourn A."/>
        </authorList>
    </citation>
    <scope>NUCLEOTIDE SEQUENCE [LARGE SCALE GENOMIC DNA]</scope>
    <source>
        <strain evidence="8">cv. Norfolk2</strain>
        <strain evidence="7">JIC</strain>
        <tissue evidence="7">Leaf</tissue>
    </source>
</reference>
<comment type="subcellular location">
    <subcellularLocation>
        <location evidence="1">Membrane</location>
        <topology evidence="1">Multi-pass membrane protein</topology>
    </subcellularLocation>
</comment>
<dbReference type="InterPro" id="IPR000109">
    <property type="entry name" value="POT_fam"/>
</dbReference>
<keyword evidence="3 6" id="KW-0812">Transmembrane</keyword>
<feature type="transmembrane region" description="Helical" evidence="6">
    <location>
        <begin position="103"/>
        <end position="126"/>
    </location>
</feature>
<comment type="similarity">
    <text evidence="2">Belongs to the major facilitator superfamily. Proton-dependent oligopeptide transporter (POT/PTR) (TC 2.A.17) family.</text>
</comment>
<evidence type="ECO:0000256" key="6">
    <source>
        <dbReference type="SAM" id="Phobius"/>
    </source>
</evidence>
<dbReference type="Pfam" id="PF00854">
    <property type="entry name" value="PTR2"/>
    <property type="match status" value="1"/>
</dbReference>
<dbReference type="Proteomes" id="UP001443914">
    <property type="component" value="Unassembled WGS sequence"/>
</dbReference>
<name>A0AAW1N514_SAPOF</name>
<dbReference type="GO" id="GO:0022857">
    <property type="term" value="F:transmembrane transporter activity"/>
    <property type="evidence" value="ECO:0007669"/>
    <property type="project" value="InterPro"/>
</dbReference>
<evidence type="ECO:0000256" key="5">
    <source>
        <dbReference type="ARBA" id="ARBA00023136"/>
    </source>
</evidence>
<keyword evidence="4 6" id="KW-1133">Transmembrane helix</keyword>
<evidence type="ECO:0000313" key="8">
    <source>
        <dbReference type="Proteomes" id="UP001443914"/>
    </source>
</evidence>
<feature type="transmembrane region" description="Helical" evidence="6">
    <location>
        <begin position="533"/>
        <end position="554"/>
    </location>
</feature>
<evidence type="ECO:0000256" key="3">
    <source>
        <dbReference type="ARBA" id="ARBA00022692"/>
    </source>
</evidence>
<keyword evidence="5 6" id="KW-0472">Membrane</keyword>
<feature type="transmembrane region" description="Helical" evidence="6">
    <location>
        <begin position="151"/>
        <end position="176"/>
    </location>
</feature>
<comment type="caution">
    <text evidence="7">The sequence shown here is derived from an EMBL/GenBank/DDBJ whole genome shotgun (WGS) entry which is preliminary data.</text>
</comment>
<evidence type="ECO:0000256" key="1">
    <source>
        <dbReference type="ARBA" id="ARBA00004141"/>
    </source>
</evidence>
<feature type="transmembrane region" description="Helical" evidence="6">
    <location>
        <begin position="336"/>
        <end position="359"/>
    </location>
</feature>
<gene>
    <name evidence="7" type="ORF">RND81_01G006800</name>
</gene>
<organism evidence="7 8">
    <name type="scientific">Saponaria officinalis</name>
    <name type="common">Common soapwort</name>
    <name type="synonym">Lychnis saponaria</name>
    <dbReference type="NCBI Taxonomy" id="3572"/>
    <lineage>
        <taxon>Eukaryota</taxon>
        <taxon>Viridiplantae</taxon>
        <taxon>Streptophyta</taxon>
        <taxon>Embryophyta</taxon>
        <taxon>Tracheophyta</taxon>
        <taxon>Spermatophyta</taxon>
        <taxon>Magnoliopsida</taxon>
        <taxon>eudicotyledons</taxon>
        <taxon>Gunneridae</taxon>
        <taxon>Pentapetalae</taxon>
        <taxon>Caryophyllales</taxon>
        <taxon>Caryophyllaceae</taxon>
        <taxon>Caryophylleae</taxon>
        <taxon>Saponaria</taxon>
    </lineage>
</organism>
<evidence type="ECO:0000313" key="7">
    <source>
        <dbReference type="EMBL" id="KAK9755175.1"/>
    </source>
</evidence>
<dbReference type="GO" id="GO:0016020">
    <property type="term" value="C:membrane"/>
    <property type="evidence" value="ECO:0007669"/>
    <property type="project" value="UniProtKB-SubCell"/>
</dbReference>